<accession>A0ABW6PX02</accession>
<dbReference type="InterPro" id="IPR055688">
    <property type="entry name" value="LtfC/p132/Gp6_b-sand"/>
</dbReference>
<gene>
    <name evidence="2" type="ORF">ACFYTF_29415</name>
</gene>
<evidence type="ECO:0000313" key="2">
    <source>
        <dbReference type="EMBL" id="MFF0546963.1"/>
    </source>
</evidence>
<sequence length="107" mass="11940">MSDTFGHDPIQRPIVLSTAAAFVHQIQPRTTPFPAGIEARIELWDSTWATLLDTWDATTVTTSLIEWAIEPSSTGAIPEHSRYRLYLTYPTAPALPYLWATGAVIRK</sequence>
<organism evidence="2 3">
    <name type="scientific">Nocardia thailandica</name>
    <dbReference type="NCBI Taxonomy" id="257275"/>
    <lineage>
        <taxon>Bacteria</taxon>
        <taxon>Bacillati</taxon>
        <taxon>Actinomycetota</taxon>
        <taxon>Actinomycetes</taxon>
        <taxon>Mycobacteriales</taxon>
        <taxon>Nocardiaceae</taxon>
        <taxon>Nocardia</taxon>
    </lineage>
</organism>
<evidence type="ECO:0000313" key="3">
    <source>
        <dbReference type="Proteomes" id="UP001601444"/>
    </source>
</evidence>
<feature type="domain" description="LtfC/p132/Gp6 beta-sandwich" evidence="1">
    <location>
        <begin position="8"/>
        <end position="106"/>
    </location>
</feature>
<proteinExistence type="predicted"/>
<dbReference type="Pfam" id="PF23926">
    <property type="entry name" value="LtfC"/>
    <property type="match status" value="1"/>
</dbReference>
<dbReference type="Proteomes" id="UP001601444">
    <property type="component" value="Unassembled WGS sequence"/>
</dbReference>
<keyword evidence="3" id="KW-1185">Reference proteome</keyword>
<name>A0ABW6PX02_9NOCA</name>
<evidence type="ECO:0000259" key="1">
    <source>
        <dbReference type="Pfam" id="PF23926"/>
    </source>
</evidence>
<reference evidence="2 3" key="1">
    <citation type="submission" date="2024-10" db="EMBL/GenBank/DDBJ databases">
        <title>The Natural Products Discovery Center: Release of the First 8490 Sequenced Strains for Exploring Actinobacteria Biosynthetic Diversity.</title>
        <authorList>
            <person name="Kalkreuter E."/>
            <person name="Kautsar S.A."/>
            <person name="Yang D."/>
            <person name="Bader C.D."/>
            <person name="Teijaro C.N."/>
            <person name="Fluegel L."/>
            <person name="Davis C.M."/>
            <person name="Simpson J.R."/>
            <person name="Lauterbach L."/>
            <person name="Steele A.D."/>
            <person name="Gui C."/>
            <person name="Meng S."/>
            <person name="Li G."/>
            <person name="Viehrig K."/>
            <person name="Ye F."/>
            <person name="Su P."/>
            <person name="Kiefer A.F."/>
            <person name="Nichols A."/>
            <person name="Cepeda A.J."/>
            <person name="Yan W."/>
            <person name="Fan B."/>
            <person name="Jiang Y."/>
            <person name="Adhikari A."/>
            <person name="Zheng C.-J."/>
            <person name="Schuster L."/>
            <person name="Cowan T.M."/>
            <person name="Smanski M.J."/>
            <person name="Chevrette M.G."/>
            <person name="De Carvalho L.P.S."/>
            <person name="Shen B."/>
        </authorList>
    </citation>
    <scope>NUCLEOTIDE SEQUENCE [LARGE SCALE GENOMIC DNA]</scope>
    <source>
        <strain evidence="2 3">NPDC004045</strain>
    </source>
</reference>
<dbReference type="EMBL" id="JBIAMX010000029">
    <property type="protein sequence ID" value="MFF0546963.1"/>
    <property type="molecule type" value="Genomic_DNA"/>
</dbReference>
<comment type="caution">
    <text evidence="2">The sequence shown here is derived from an EMBL/GenBank/DDBJ whole genome shotgun (WGS) entry which is preliminary data.</text>
</comment>
<dbReference type="RefSeq" id="WP_043648078.1">
    <property type="nucleotide sequence ID" value="NZ_JBIAMX010000029.1"/>
</dbReference>
<protein>
    <recommendedName>
        <fullName evidence="1">LtfC/p132/Gp6 beta-sandwich domain-containing protein</fullName>
    </recommendedName>
</protein>